<dbReference type="PANTHER" id="PTHR42923">
    <property type="entry name" value="PROTOPORPHYRINOGEN OXIDASE"/>
    <property type="match status" value="1"/>
</dbReference>
<dbReference type="OrthoDB" id="20837at2"/>
<gene>
    <name evidence="2" type="ORF">ESP70_007675</name>
</gene>
<proteinExistence type="predicted"/>
<dbReference type="Gene3D" id="1.10.405.20">
    <property type="match status" value="1"/>
</dbReference>
<evidence type="ECO:0000259" key="1">
    <source>
        <dbReference type="Pfam" id="PF01593"/>
    </source>
</evidence>
<evidence type="ECO:0000313" key="2">
    <source>
        <dbReference type="EMBL" id="KAA1397265.1"/>
    </source>
</evidence>
<protein>
    <submittedName>
        <fullName evidence="2">NAD(P)-binding protein</fullName>
    </submittedName>
</protein>
<keyword evidence="3" id="KW-1185">Reference proteome</keyword>
<dbReference type="InterPro" id="IPR050464">
    <property type="entry name" value="Zeta_carotene_desat/Oxidored"/>
</dbReference>
<dbReference type="Pfam" id="PF01593">
    <property type="entry name" value="Amino_oxidase"/>
    <property type="match status" value="1"/>
</dbReference>
<dbReference type="Gene3D" id="3.50.50.60">
    <property type="entry name" value="FAD/NAD(P)-binding domain"/>
    <property type="match status" value="1"/>
</dbReference>
<dbReference type="Gene3D" id="3.30.70.1990">
    <property type="match status" value="1"/>
</dbReference>
<dbReference type="InterPro" id="IPR002937">
    <property type="entry name" value="Amino_oxidase"/>
</dbReference>
<dbReference type="EMBL" id="SDPQ02000002">
    <property type="protein sequence ID" value="KAA1397265.1"/>
    <property type="molecule type" value="Genomic_DNA"/>
</dbReference>
<dbReference type="Proteomes" id="UP000380867">
    <property type="component" value="Unassembled WGS sequence"/>
</dbReference>
<feature type="domain" description="Amine oxidase" evidence="1">
    <location>
        <begin position="13"/>
        <end position="307"/>
    </location>
</feature>
<sequence>MGRRQVAVIGSGVAGLTAGYLLQRVADVTMYEADGRLGGHAHTHELLDPDGRSLNVDSGFIVHNRQTYPNLTRLFDELGVETQESEMSMSIRCDGCGLQYAGALGASGLFPTMRNAANPRFLYMLTEVKRFHRRARRHLAATEADDLTLDEFLAEGRFSRYFRTHFVVPMVACVWSCAPAEAGAYPARYLFEFLANHGMLSVRGSHPWRTVTGGSASYVDKVGKQLSAVNLLSPVRSVVRTTGGVRVIDADDQAAEFDAVVIATHPDQALAMLAEPTAAETAALGAWTYSKNRVALHTDASVLPPLPRAQAAWNYQMPTCEAAGGEVNVTYDMTRLQRLPGRSRYLVTLNGDDSVDAGQQIAEMLYEHPVFTPESVATRADLPALNDGVIAYAGAYHGWGFHEDGCRSGVAAAESLGAAW</sequence>
<comment type="caution">
    <text evidence="2">The sequence shown here is derived from an EMBL/GenBank/DDBJ whole genome shotgun (WGS) entry which is preliminary data.</text>
</comment>
<dbReference type="PANTHER" id="PTHR42923:SF17">
    <property type="entry name" value="AMINE OXIDASE DOMAIN-CONTAINING PROTEIN"/>
    <property type="match status" value="1"/>
</dbReference>
<evidence type="ECO:0000313" key="3">
    <source>
        <dbReference type="Proteomes" id="UP000380867"/>
    </source>
</evidence>
<dbReference type="InterPro" id="IPR036188">
    <property type="entry name" value="FAD/NAD-bd_sf"/>
</dbReference>
<dbReference type="RefSeq" id="WP_149688748.1">
    <property type="nucleotide sequence ID" value="NZ_SDPQ02000002.1"/>
</dbReference>
<dbReference type="SUPFAM" id="SSF51905">
    <property type="entry name" value="FAD/NAD(P)-binding domain"/>
    <property type="match status" value="1"/>
</dbReference>
<dbReference type="GO" id="GO:0016491">
    <property type="term" value="F:oxidoreductase activity"/>
    <property type="evidence" value="ECO:0007669"/>
    <property type="project" value="InterPro"/>
</dbReference>
<organism evidence="2 3">
    <name type="scientific">Aeromicrobium ginsengisoli</name>
    <dbReference type="NCBI Taxonomy" id="363867"/>
    <lineage>
        <taxon>Bacteria</taxon>
        <taxon>Bacillati</taxon>
        <taxon>Actinomycetota</taxon>
        <taxon>Actinomycetes</taxon>
        <taxon>Propionibacteriales</taxon>
        <taxon>Nocardioidaceae</taxon>
        <taxon>Aeromicrobium</taxon>
    </lineage>
</organism>
<dbReference type="AlphaFoldDB" id="A0A5M4FD54"/>
<accession>A0A5M4FD54</accession>
<name>A0A5M4FD54_9ACTN</name>
<reference evidence="2" key="1">
    <citation type="submission" date="2019-09" db="EMBL/GenBank/DDBJ databases">
        <authorList>
            <person name="Li J."/>
        </authorList>
    </citation>
    <scope>NUCLEOTIDE SEQUENCE [LARGE SCALE GENOMIC DNA]</scope>
    <source>
        <strain evidence="2">JCM 14732</strain>
    </source>
</reference>